<comment type="caution">
    <text evidence="1">The sequence shown here is derived from an EMBL/GenBank/DDBJ whole genome shotgun (WGS) entry which is preliminary data.</text>
</comment>
<evidence type="ECO:0000313" key="2">
    <source>
        <dbReference type="Proteomes" id="UP001362999"/>
    </source>
</evidence>
<dbReference type="AlphaFoldDB" id="A0AAW0CUL3"/>
<feature type="non-terminal residue" evidence="1">
    <location>
        <position position="1"/>
    </location>
</feature>
<keyword evidence="2" id="KW-1185">Reference proteome</keyword>
<dbReference type="Proteomes" id="UP001362999">
    <property type="component" value="Unassembled WGS sequence"/>
</dbReference>
<accession>A0AAW0CUL3</accession>
<name>A0AAW0CUL3_9AGAR</name>
<reference evidence="1 2" key="1">
    <citation type="journal article" date="2024" name="J Genomics">
        <title>Draft genome sequencing and assembly of Favolaschia claudopus CIRM-BRFM 2984 isolated from oak limbs.</title>
        <authorList>
            <person name="Navarro D."/>
            <person name="Drula E."/>
            <person name="Chaduli D."/>
            <person name="Cazenave R."/>
            <person name="Ahrendt S."/>
            <person name="Wang J."/>
            <person name="Lipzen A."/>
            <person name="Daum C."/>
            <person name="Barry K."/>
            <person name="Grigoriev I.V."/>
            <person name="Favel A."/>
            <person name="Rosso M.N."/>
            <person name="Martin F."/>
        </authorList>
    </citation>
    <scope>NUCLEOTIDE SEQUENCE [LARGE SCALE GENOMIC DNA]</scope>
    <source>
        <strain evidence="1 2">CIRM-BRFM 2984</strain>
    </source>
</reference>
<sequence length="119" mass="12985">ALIAFEHLQTASPNLDAVQLADIVQGISFHISQWPSGNSSANQMLMFLSALCDVGGYNRTGLVGVDTTKLWHPKTVAEIEKAYPRGDFAEEGIAAIDRDLREKPNCLMSRYPGGEHALE</sequence>
<dbReference type="EMBL" id="JAWWNJ010000012">
    <property type="protein sequence ID" value="KAK7043525.1"/>
    <property type="molecule type" value="Genomic_DNA"/>
</dbReference>
<organism evidence="1 2">
    <name type="scientific">Favolaschia claudopus</name>
    <dbReference type="NCBI Taxonomy" id="2862362"/>
    <lineage>
        <taxon>Eukaryota</taxon>
        <taxon>Fungi</taxon>
        <taxon>Dikarya</taxon>
        <taxon>Basidiomycota</taxon>
        <taxon>Agaricomycotina</taxon>
        <taxon>Agaricomycetes</taxon>
        <taxon>Agaricomycetidae</taxon>
        <taxon>Agaricales</taxon>
        <taxon>Marasmiineae</taxon>
        <taxon>Mycenaceae</taxon>
        <taxon>Favolaschia</taxon>
    </lineage>
</organism>
<proteinExistence type="predicted"/>
<gene>
    <name evidence="1" type="ORF">R3P38DRAFT_2885306</name>
</gene>
<evidence type="ECO:0000313" key="1">
    <source>
        <dbReference type="EMBL" id="KAK7043525.1"/>
    </source>
</evidence>
<protein>
    <submittedName>
        <fullName evidence="1">Uncharacterized protein</fullName>
    </submittedName>
</protein>